<evidence type="ECO:0000256" key="2">
    <source>
        <dbReference type="ARBA" id="ARBA00022857"/>
    </source>
</evidence>
<dbReference type="STRING" id="264951.A0A443HSB4"/>
<dbReference type="InterPro" id="IPR036291">
    <property type="entry name" value="NAD(P)-bd_dom_sf"/>
</dbReference>
<evidence type="ECO:0000313" key="5">
    <source>
        <dbReference type="EMBL" id="RWQ94697.1"/>
    </source>
</evidence>
<name>A0A443HSB4_BYSSP</name>
<accession>A0A443HSB4</accession>
<dbReference type="PANTHER" id="PTHR42760:SF133">
    <property type="entry name" value="3-OXOACYL-[ACYL-CARRIER-PROTEIN] REDUCTASE"/>
    <property type="match status" value="1"/>
</dbReference>
<dbReference type="FunFam" id="3.40.50.720:FF:000563">
    <property type="entry name" value="3-oxoacyl-acyl carrier protein reductase"/>
    <property type="match status" value="1"/>
</dbReference>
<protein>
    <recommendedName>
        <fullName evidence="7">3-oxoacyl-acyl carrier protein reductase</fullName>
    </recommendedName>
</protein>
<gene>
    <name evidence="5" type="ORF">C8Q69DRAFT_487277</name>
</gene>
<evidence type="ECO:0008006" key="7">
    <source>
        <dbReference type="Google" id="ProtNLM"/>
    </source>
</evidence>
<proteinExistence type="inferred from homology"/>
<reference evidence="5 6" key="1">
    <citation type="journal article" date="2018" name="Front. Microbiol.">
        <title>Genomic and genetic insights into a cosmopolitan fungus, Paecilomyces variotii (Eurotiales).</title>
        <authorList>
            <person name="Urquhart A.S."/>
            <person name="Mondo S.J."/>
            <person name="Makela M.R."/>
            <person name="Hane J.K."/>
            <person name="Wiebenga A."/>
            <person name="He G."/>
            <person name="Mihaltcheva S."/>
            <person name="Pangilinan J."/>
            <person name="Lipzen A."/>
            <person name="Barry K."/>
            <person name="de Vries R.P."/>
            <person name="Grigoriev I.V."/>
            <person name="Idnurm A."/>
        </authorList>
    </citation>
    <scope>NUCLEOTIDE SEQUENCE [LARGE SCALE GENOMIC DNA]</scope>
    <source>
        <strain evidence="5 6">CBS 101075</strain>
    </source>
</reference>
<dbReference type="GO" id="GO:0016616">
    <property type="term" value="F:oxidoreductase activity, acting on the CH-OH group of donors, NAD or NADP as acceptor"/>
    <property type="evidence" value="ECO:0007669"/>
    <property type="project" value="TreeGrafter"/>
</dbReference>
<keyword evidence="3" id="KW-0560">Oxidoreductase</keyword>
<dbReference type="VEuPathDB" id="FungiDB:C8Q69DRAFT_487277"/>
<sequence length="278" mass="29802">MITGGSSGIGLAIAERFLNEGASKVVIVGRSYPRLLDAAKQLQHGAENTSISTEYKPNSNDGAQGQVTSVSEKISILVGDVSEIDSWSRTLEKELESIDILVNAAGISLSNLLPKIDPKDISRTLRTNLEGALLTSRAFLRASVRSRIKNRNKTDPESRIRSKCIINVSSLLSHKGGTGAVPYAASKAGLLGLTRSLTVEASETLRDVVIRSNVLVPGYIETPMIEDMAPTELERLKQSIPLKRFGSPQEIADAAVFLAENEYANNCVLNLDGGLSAV</sequence>
<comment type="similarity">
    <text evidence="1 4">Belongs to the short-chain dehydrogenases/reductases (SDR) family.</text>
</comment>
<comment type="caution">
    <text evidence="5">The sequence shown here is derived from an EMBL/GenBank/DDBJ whole genome shotgun (WGS) entry which is preliminary data.</text>
</comment>
<dbReference type="GO" id="GO:0006633">
    <property type="term" value="P:fatty acid biosynthetic process"/>
    <property type="evidence" value="ECO:0007669"/>
    <property type="project" value="TreeGrafter"/>
</dbReference>
<dbReference type="SUPFAM" id="SSF51735">
    <property type="entry name" value="NAD(P)-binding Rossmann-fold domains"/>
    <property type="match status" value="1"/>
</dbReference>
<dbReference type="GO" id="GO:0048038">
    <property type="term" value="F:quinone binding"/>
    <property type="evidence" value="ECO:0007669"/>
    <property type="project" value="TreeGrafter"/>
</dbReference>
<dbReference type="AlphaFoldDB" id="A0A443HSB4"/>
<dbReference type="EMBL" id="RCNU01000007">
    <property type="protein sequence ID" value="RWQ94697.1"/>
    <property type="molecule type" value="Genomic_DNA"/>
</dbReference>
<organism evidence="5 6">
    <name type="scientific">Byssochlamys spectabilis</name>
    <name type="common">Paecilomyces variotii</name>
    <dbReference type="NCBI Taxonomy" id="264951"/>
    <lineage>
        <taxon>Eukaryota</taxon>
        <taxon>Fungi</taxon>
        <taxon>Dikarya</taxon>
        <taxon>Ascomycota</taxon>
        <taxon>Pezizomycotina</taxon>
        <taxon>Eurotiomycetes</taxon>
        <taxon>Eurotiomycetidae</taxon>
        <taxon>Eurotiales</taxon>
        <taxon>Thermoascaceae</taxon>
        <taxon>Paecilomyces</taxon>
    </lineage>
</organism>
<dbReference type="PANTHER" id="PTHR42760">
    <property type="entry name" value="SHORT-CHAIN DEHYDROGENASES/REDUCTASES FAMILY MEMBER"/>
    <property type="match status" value="1"/>
</dbReference>
<dbReference type="InterPro" id="IPR002347">
    <property type="entry name" value="SDR_fam"/>
</dbReference>
<dbReference type="Gene3D" id="3.40.50.720">
    <property type="entry name" value="NAD(P)-binding Rossmann-like Domain"/>
    <property type="match status" value="1"/>
</dbReference>
<evidence type="ECO:0000313" key="6">
    <source>
        <dbReference type="Proteomes" id="UP000283841"/>
    </source>
</evidence>
<dbReference type="Pfam" id="PF00106">
    <property type="entry name" value="adh_short"/>
    <property type="match status" value="1"/>
</dbReference>
<dbReference type="GeneID" id="39601252"/>
<dbReference type="Pfam" id="PF13561">
    <property type="entry name" value="adh_short_C2"/>
    <property type="match status" value="1"/>
</dbReference>
<dbReference type="PRINTS" id="PR00080">
    <property type="entry name" value="SDRFAMILY"/>
</dbReference>
<keyword evidence="2" id="KW-0521">NADP</keyword>
<keyword evidence="6" id="KW-1185">Reference proteome</keyword>
<evidence type="ECO:0000256" key="1">
    <source>
        <dbReference type="ARBA" id="ARBA00006484"/>
    </source>
</evidence>
<evidence type="ECO:0000256" key="4">
    <source>
        <dbReference type="RuleBase" id="RU000363"/>
    </source>
</evidence>
<dbReference type="PRINTS" id="PR00081">
    <property type="entry name" value="GDHRDH"/>
</dbReference>
<evidence type="ECO:0000256" key="3">
    <source>
        <dbReference type="ARBA" id="ARBA00023002"/>
    </source>
</evidence>
<dbReference type="Proteomes" id="UP000283841">
    <property type="component" value="Unassembled WGS sequence"/>
</dbReference>
<dbReference type="RefSeq" id="XP_028484342.1">
    <property type="nucleotide sequence ID" value="XM_028631975.1"/>
</dbReference>